<evidence type="ECO:0000259" key="1">
    <source>
        <dbReference type="Pfam" id="PF05649"/>
    </source>
</evidence>
<dbReference type="AlphaFoldDB" id="A7STF0"/>
<dbReference type="EMBL" id="DS470287">
    <property type="protein sequence ID" value="EDO29783.1"/>
    <property type="molecule type" value="Genomic_DNA"/>
</dbReference>
<sequence length="102" mass="11404">CDTFPVDLVKTLNKSVDPCEDFYRYACGGWQHSNPLKEDETVVTGFSIVRNRNLNILKTALENAPSNYSKNEAVMKTARAYNSCIDISSMDARGTKPLIDLI</sequence>
<reference evidence="3 4" key="1">
    <citation type="journal article" date="2007" name="Science">
        <title>Sea anemone genome reveals ancestral eumetazoan gene repertoire and genomic organization.</title>
        <authorList>
            <person name="Putnam N.H."/>
            <person name="Srivastava M."/>
            <person name="Hellsten U."/>
            <person name="Dirks B."/>
            <person name="Chapman J."/>
            <person name="Salamov A."/>
            <person name="Terry A."/>
            <person name="Shapiro H."/>
            <person name="Lindquist E."/>
            <person name="Kapitonov V.V."/>
            <person name="Jurka J."/>
            <person name="Genikhovich G."/>
            <person name="Grigoriev I.V."/>
            <person name="Lucas S.M."/>
            <person name="Steele R.E."/>
            <person name="Finnerty J.R."/>
            <person name="Technau U."/>
            <person name="Martindale M.Q."/>
            <person name="Rokhsar D.S."/>
        </authorList>
    </citation>
    <scope>NUCLEOTIDE SEQUENCE [LARGE SCALE GENOMIC DNA]</scope>
    <source>
        <strain evidence="3">CH2 x CH6</strain>
        <strain evidence="4">CH2 X CH6</strain>
    </source>
</reference>
<feature type="non-terminal residue" evidence="3">
    <location>
        <position position="102"/>
    </location>
</feature>
<dbReference type="GO" id="GO:0006508">
    <property type="term" value="P:proteolysis"/>
    <property type="evidence" value="ECO:0007669"/>
    <property type="project" value="InterPro"/>
</dbReference>
<organism evidence="3 4">
    <name type="scientific">Nematostella vectensis</name>
    <name type="common">Starlet sea anemone</name>
    <dbReference type="NCBI Taxonomy" id="45351"/>
    <lineage>
        <taxon>Eukaryota</taxon>
        <taxon>Metazoa</taxon>
        <taxon>Cnidaria</taxon>
        <taxon>Anthozoa</taxon>
        <taxon>Hexacorallia</taxon>
        <taxon>Actiniaria</taxon>
        <taxon>Edwardsiidae</taxon>
        <taxon>Nematostella</taxon>
    </lineage>
</organism>
<accession>A7STF0</accession>
<dbReference type="KEGG" id="nve:5500431"/>
<gene>
    <name evidence="3" type="ORF">NEMVEDRAFT_v1g131071</name>
    <name evidence="2" type="ORF">NEMVEDRAFT_v1g46797</name>
</gene>
<keyword evidence="4" id="KW-1185">Reference proteome</keyword>
<feature type="domain" description="Peptidase M13 N-terminal" evidence="1">
    <location>
        <begin position="18"/>
        <end position="102"/>
    </location>
</feature>
<evidence type="ECO:0000313" key="2">
    <source>
        <dbReference type="EMBL" id="EDO29783.1"/>
    </source>
</evidence>
<dbReference type="PANTHER" id="PTHR11733">
    <property type="entry name" value="ZINC METALLOPROTEASE FAMILY M13 NEPRILYSIN-RELATED"/>
    <property type="match status" value="1"/>
</dbReference>
<evidence type="ECO:0000313" key="3">
    <source>
        <dbReference type="EMBL" id="EDO32996.1"/>
    </source>
</evidence>
<evidence type="ECO:0000313" key="4">
    <source>
        <dbReference type="Proteomes" id="UP000001593"/>
    </source>
</evidence>
<dbReference type="PANTHER" id="PTHR11733:SF167">
    <property type="entry name" value="FI17812P1-RELATED"/>
    <property type="match status" value="1"/>
</dbReference>
<dbReference type="Proteomes" id="UP000001593">
    <property type="component" value="Unassembled WGS sequence"/>
</dbReference>
<dbReference type="PROSITE" id="PS51885">
    <property type="entry name" value="NEPRILYSIN"/>
    <property type="match status" value="1"/>
</dbReference>
<dbReference type="OMA" id="GRWIHEN"/>
<dbReference type="InterPro" id="IPR008753">
    <property type="entry name" value="Peptidase_M13_N"/>
</dbReference>
<dbReference type="KEGG" id="nve:5504169"/>
<dbReference type="SUPFAM" id="SSF55486">
    <property type="entry name" value="Metalloproteases ('zincins'), catalytic domain"/>
    <property type="match status" value="1"/>
</dbReference>
<dbReference type="HOGENOM" id="CLU_2284503_0_0_1"/>
<dbReference type="InParanoid" id="A7STF0"/>
<dbReference type="EMBL" id="DS469795">
    <property type="protein sequence ID" value="EDO32996.1"/>
    <property type="molecule type" value="Genomic_DNA"/>
</dbReference>
<protein>
    <recommendedName>
        <fullName evidence="1">Peptidase M13 N-terminal domain-containing protein</fullName>
    </recommendedName>
</protein>
<feature type="non-terminal residue" evidence="3">
    <location>
        <position position="1"/>
    </location>
</feature>
<name>A7STF0_NEMVE</name>
<dbReference type="InterPro" id="IPR042089">
    <property type="entry name" value="Peptidase_M13_dom_2"/>
</dbReference>
<dbReference type="eggNOG" id="KOG3624">
    <property type="taxonomic scope" value="Eukaryota"/>
</dbReference>
<dbReference type="Gene3D" id="1.10.1380.10">
    <property type="entry name" value="Neutral endopeptidase , domain2"/>
    <property type="match status" value="1"/>
</dbReference>
<dbReference type="GO" id="GO:0004222">
    <property type="term" value="F:metalloendopeptidase activity"/>
    <property type="evidence" value="ECO:0007669"/>
    <property type="project" value="InterPro"/>
</dbReference>
<dbReference type="InterPro" id="IPR024079">
    <property type="entry name" value="MetalloPept_cat_dom_sf"/>
</dbReference>
<dbReference type="Gene3D" id="3.40.390.10">
    <property type="entry name" value="Collagenase (Catalytic Domain)"/>
    <property type="match status" value="1"/>
</dbReference>
<proteinExistence type="predicted"/>
<dbReference type="Pfam" id="PF05649">
    <property type="entry name" value="Peptidase_M13_N"/>
    <property type="match status" value="1"/>
</dbReference>
<dbReference type="InterPro" id="IPR000718">
    <property type="entry name" value="Peptidase_M13"/>
</dbReference>